<feature type="region of interest" description="Disordered" evidence="14">
    <location>
        <begin position="289"/>
        <end position="321"/>
    </location>
</feature>
<evidence type="ECO:0000256" key="2">
    <source>
        <dbReference type="ARBA" id="ARBA00004370"/>
    </source>
</evidence>
<evidence type="ECO:0000256" key="13">
    <source>
        <dbReference type="PIRSR" id="PIRSR602401-1"/>
    </source>
</evidence>
<dbReference type="InterPro" id="IPR001128">
    <property type="entry name" value="Cyt_P450"/>
</dbReference>
<organism evidence="16 17">
    <name type="scientific">Leucocoprinus birnbaumii</name>
    <dbReference type="NCBI Taxonomy" id="56174"/>
    <lineage>
        <taxon>Eukaryota</taxon>
        <taxon>Fungi</taxon>
        <taxon>Dikarya</taxon>
        <taxon>Basidiomycota</taxon>
        <taxon>Agaricomycotina</taxon>
        <taxon>Agaricomycetes</taxon>
        <taxon>Agaricomycetidae</taxon>
        <taxon>Agaricales</taxon>
        <taxon>Agaricineae</taxon>
        <taxon>Agaricaceae</taxon>
        <taxon>Leucocoprinus</taxon>
    </lineage>
</organism>
<evidence type="ECO:0000256" key="6">
    <source>
        <dbReference type="ARBA" id="ARBA00022692"/>
    </source>
</evidence>
<gene>
    <name evidence="16" type="ORF">NP233_g3541</name>
</gene>
<keyword evidence="12 15" id="KW-0472">Membrane</keyword>
<feature type="compositionally biased region" description="Polar residues" evidence="14">
    <location>
        <begin position="49"/>
        <end position="75"/>
    </location>
</feature>
<keyword evidence="5 13" id="KW-0349">Heme</keyword>
<dbReference type="PRINTS" id="PR00463">
    <property type="entry name" value="EP450I"/>
</dbReference>
<dbReference type="PANTHER" id="PTHR24305">
    <property type="entry name" value="CYTOCHROME P450"/>
    <property type="match status" value="1"/>
</dbReference>
<evidence type="ECO:0000313" key="16">
    <source>
        <dbReference type="EMBL" id="KAJ3571759.1"/>
    </source>
</evidence>
<dbReference type="GO" id="GO:0005506">
    <property type="term" value="F:iron ion binding"/>
    <property type="evidence" value="ECO:0007669"/>
    <property type="project" value="InterPro"/>
</dbReference>
<dbReference type="GO" id="GO:0016705">
    <property type="term" value="F:oxidoreductase activity, acting on paired donors, with incorporation or reduction of molecular oxygen"/>
    <property type="evidence" value="ECO:0007669"/>
    <property type="project" value="InterPro"/>
</dbReference>
<dbReference type="InterPro" id="IPR036396">
    <property type="entry name" value="Cyt_P450_sf"/>
</dbReference>
<feature type="compositionally biased region" description="Polar residues" evidence="14">
    <location>
        <begin position="295"/>
        <end position="321"/>
    </location>
</feature>
<evidence type="ECO:0000256" key="10">
    <source>
        <dbReference type="ARBA" id="ARBA00023004"/>
    </source>
</evidence>
<name>A0AAD5YY92_9AGAR</name>
<evidence type="ECO:0000256" key="9">
    <source>
        <dbReference type="ARBA" id="ARBA00023002"/>
    </source>
</evidence>
<evidence type="ECO:0008006" key="18">
    <source>
        <dbReference type="Google" id="ProtNLM"/>
    </source>
</evidence>
<dbReference type="PANTHER" id="PTHR24305:SF166">
    <property type="entry name" value="CYTOCHROME P450 12A4, MITOCHONDRIAL-RELATED"/>
    <property type="match status" value="1"/>
</dbReference>
<evidence type="ECO:0000256" key="3">
    <source>
        <dbReference type="ARBA" id="ARBA00004721"/>
    </source>
</evidence>
<evidence type="ECO:0000256" key="11">
    <source>
        <dbReference type="ARBA" id="ARBA00023033"/>
    </source>
</evidence>
<dbReference type="InterPro" id="IPR002401">
    <property type="entry name" value="Cyt_P450_E_grp-I"/>
</dbReference>
<evidence type="ECO:0000256" key="12">
    <source>
        <dbReference type="ARBA" id="ARBA00023136"/>
    </source>
</evidence>
<keyword evidence="7 13" id="KW-0479">Metal-binding</keyword>
<dbReference type="SUPFAM" id="SSF48264">
    <property type="entry name" value="Cytochrome P450"/>
    <property type="match status" value="1"/>
</dbReference>
<evidence type="ECO:0000256" key="15">
    <source>
        <dbReference type="SAM" id="Phobius"/>
    </source>
</evidence>
<reference evidence="16" key="1">
    <citation type="submission" date="2022-07" db="EMBL/GenBank/DDBJ databases">
        <title>Genome Sequence of Leucocoprinus birnbaumii.</title>
        <authorList>
            <person name="Buettner E."/>
        </authorList>
    </citation>
    <scope>NUCLEOTIDE SEQUENCE</scope>
    <source>
        <strain evidence="16">VT141</strain>
    </source>
</reference>
<dbReference type="EMBL" id="JANIEX010000171">
    <property type="protein sequence ID" value="KAJ3571759.1"/>
    <property type="molecule type" value="Genomic_DNA"/>
</dbReference>
<accession>A0AAD5YY92</accession>
<keyword evidence="11" id="KW-0503">Monooxygenase</keyword>
<evidence type="ECO:0000256" key="5">
    <source>
        <dbReference type="ARBA" id="ARBA00022617"/>
    </source>
</evidence>
<evidence type="ECO:0000256" key="4">
    <source>
        <dbReference type="ARBA" id="ARBA00010617"/>
    </source>
</evidence>
<dbReference type="Gene3D" id="1.10.630.10">
    <property type="entry name" value="Cytochrome P450"/>
    <property type="match status" value="1"/>
</dbReference>
<dbReference type="InterPro" id="IPR017972">
    <property type="entry name" value="Cyt_P450_CS"/>
</dbReference>
<dbReference type="AlphaFoldDB" id="A0AAD5YY92"/>
<comment type="similarity">
    <text evidence="4">Belongs to the cytochrome P450 family.</text>
</comment>
<feature type="binding site" description="axial binding residue" evidence="13">
    <location>
        <position position="958"/>
    </location>
    <ligand>
        <name>heme</name>
        <dbReference type="ChEBI" id="CHEBI:30413"/>
    </ligand>
    <ligandPart>
        <name>Fe</name>
        <dbReference type="ChEBI" id="CHEBI:18248"/>
    </ligandPart>
</feature>
<protein>
    <recommendedName>
        <fullName evidence="18">Cytochrome P450</fullName>
    </recommendedName>
</protein>
<sequence>MPPTTPSPSGHTIKSLPLKLPGSGSDVNRVDNLRGRELGSILAARNDTSEQGDGQPITTDATGSDTTVSDTTLSAFTPYEPPTSLHPSIIPTSVVPEPSGPPELAARSRPHINTAAIVISFSVLFTSVLCGLFLIMLVAWLKRRNFFRWRYWFRRGGKRETSTPAPEEDPVVFVGVEYTGGTALVHDTTMILDLGRKSSSDTMVDDPSGGPPLVPPSINSAESLTIQPDYSTPTMTGFQQRLDTEEADITMAIGIAMRDCTYSGSELSTISQGPYVTAIHDCRDGCNAENRTRQGSDASDSTEPTTESDGFSIAPTTRSSLTSIVEVPHDSDFEEVGTEEVMEMEMEVEEDMIFEVARAQAQSMEIKRGVLFNWCSQRASLSPVLEEASPSLKSPVFPSSSFATVPSLVVTCPSMMTIPHIRPSFSSVSVDLNEFPLPPTAFHYDKPFDEYGTCRSRSSPWAHDFIFLLLPYLPLRLFLDLRDVMAFVSVLGTGFNPLQRIAGPPCKSFSGNMSRILDPAYSHKAHEIYVKRYGRSIRIRGLGPWDERLLTLDPLSVQHVLKHTSIYEKPWQSRALITSLIGCGMLSAEGQVHKRQRRVATPAFSIQNLRELVPLVFKKGNQLKDKWMHLADEGNSACEGPKAIVDVCRELSRATFDVIGIAGFDYNFNSIQDESNELFLAYRDMFETALAQCNPVSTLLVIYFPWLTKVIPDERQKIVERCRNTISRVAGQLIQEKKRKIEEAARCGKTYDGKDLLSLLLKSNASSDIDPESRISDDDVLHTINTFMFAGSDTTSLTLTWTLHLLAQKPDIQTRLRNELLSIAPSTPISNLTEEEIQSLYSNISNLPFLHNVTQEALRLFPPLHSSLRVATQDDEIPTMYPVHDRDGNMIEGKRSVTISKGSFVHIAVEGFNMDKEMWGEDAWDFNPDRWDALPEKAQELPGLFSHTLSFSSGPRSCIGMRFSMIEIKTFLYILFTHFEFTPTEDKIHRVNVVLNRPFISKRFKEGSQLPMIVKPFVPEACST</sequence>
<keyword evidence="8 15" id="KW-1133">Transmembrane helix</keyword>
<proteinExistence type="inferred from homology"/>
<feature type="region of interest" description="Disordered" evidence="14">
    <location>
        <begin position="43"/>
        <end position="102"/>
    </location>
</feature>
<dbReference type="Pfam" id="PF00067">
    <property type="entry name" value="p450"/>
    <property type="match status" value="1"/>
</dbReference>
<dbReference type="InterPro" id="IPR050121">
    <property type="entry name" value="Cytochrome_P450_monoxygenase"/>
</dbReference>
<feature type="region of interest" description="Disordered" evidence="14">
    <location>
        <begin position="1"/>
        <end position="30"/>
    </location>
</feature>
<dbReference type="PRINTS" id="PR00385">
    <property type="entry name" value="P450"/>
</dbReference>
<evidence type="ECO:0000313" key="17">
    <source>
        <dbReference type="Proteomes" id="UP001213000"/>
    </source>
</evidence>
<comment type="subcellular location">
    <subcellularLocation>
        <location evidence="2">Membrane</location>
    </subcellularLocation>
</comment>
<keyword evidence="6 15" id="KW-0812">Transmembrane</keyword>
<keyword evidence="10 13" id="KW-0408">Iron</keyword>
<dbReference type="Proteomes" id="UP001213000">
    <property type="component" value="Unassembled WGS sequence"/>
</dbReference>
<dbReference type="PROSITE" id="PS00086">
    <property type="entry name" value="CYTOCHROME_P450"/>
    <property type="match status" value="1"/>
</dbReference>
<dbReference type="GO" id="GO:0020037">
    <property type="term" value="F:heme binding"/>
    <property type="evidence" value="ECO:0007669"/>
    <property type="project" value="InterPro"/>
</dbReference>
<comment type="pathway">
    <text evidence="3">Secondary metabolite biosynthesis; terpenoid biosynthesis.</text>
</comment>
<keyword evidence="17" id="KW-1185">Reference proteome</keyword>
<evidence type="ECO:0000256" key="7">
    <source>
        <dbReference type="ARBA" id="ARBA00022723"/>
    </source>
</evidence>
<dbReference type="GO" id="GO:0016020">
    <property type="term" value="C:membrane"/>
    <property type="evidence" value="ECO:0007669"/>
    <property type="project" value="UniProtKB-SubCell"/>
</dbReference>
<comment type="cofactor">
    <cofactor evidence="1 13">
        <name>heme</name>
        <dbReference type="ChEBI" id="CHEBI:30413"/>
    </cofactor>
</comment>
<dbReference type="GO" id="GO:0004497">
    <property type="term" value="F:monooxygenase activity"/>
    <property type="evidence" value="ECO:0007669"/>
    <property type="project" value="UniProtKB-KW"/>
</dbReference>
<evidence type="ECO:0000256" key="1">
    <source>
        <dbReference type="ARBA" id="ARBA00001971"/>
    </source>
</evidence>
<feature type="transmembrane region" description="Helical" evidence="15">
    <location>
        <begin position="117"/>
        <end position="141"/>
    </location>
</feature>
<keyword evidence="9" id="KW-0560">Oxidoreductase</keyword>
<evidence type="ECO:0000256" key="14">
    <source>
        <dbReference type="SAM" id="MobiDB-lite"/>
    </source>
</evidence>
<evidence type="ECO:0000256" key="8">
    <source>
        <dbReference type="ARBA" id="ARBA00022989"/>
    </source>
</evidence>
<comment type="caution">
    <text evidence="16">The sequence shown here is derived from an EMBL/GenBank/DDBJ whole genome shotgun (WGS) entry which is preliminary data.</text>
</comment>